<dbReference type="InterPro" id="IPR023214">
    <property type="entry name" value="HAD_sf"/>
</dbReference>
<dbReference type="PANTHER" id="PTHR47438:SF1">
    <property type="entry name" value="PHOSPHATE METABOLISM PROTEIN 8-RELATED"/>
    <property type="match status" value="1"/>
</dbReference>
<dbReference type="NCBIfam" id="TIGR01993">
    <property type="entry name" value="Pyr-5-nucltdase"/>
    <property type="match status" value="1"/>
</dbReference>
<proteinExistence type="predicted"/>
<keyword evidence="1" id="KW-0378">Hydrolase</keyword>
<dbReference type="InterPro" id="IPR052791">
    <property type="entry name" value="SSM1_domain"/>
</dbReference>
<dbReference type="Pfam" id="PF00702">
    <property type="entry name" value="Hydrolase"/>
    <property type="match status" value="1"/>
</dbReference>
<dbReference type="SFLD" id="SFLDG01132">
    <property type="entry name" value="C1.5.3:_5'-Nucleotidase_Like"/>
    <property type="match status" value="1"/>
</dbReference>
<accession>A0A0F7SUF8</accession>
<dbReference type="Gene3D" id="1.10.150.450">
    <property type="match status" value="1"/>
</dbReference>
<evidence type="ECO:0000313" key="1">
    <source>
        <dbReference type="EMBL" id="CED84314.1"/>
    </source>
</evidence>
<protein>
    <submittedName>
        <fullName evidence="1">Haloacid dehalogenase-like hydrolase</fullName>
    </submittedName>
</protein>
<dbReference type="GO" id="GO:0009166">
    <property type="term" value="P:nucleotide catabolic process"/>
    <property type="evidence" value="ECO:0007669"/>
    <property type="project" value="TreeGrafter"/>
</dbReference>
<dbReference type="InterPro" id="IPR036412">
    <property type="entry name" value="HAD-like_sf"/>
</dbReference>
<dbReference type="SFLD" id="SFLDG01129">
    <property type="entry name" value="C1.5:_HAD__Beta-PGM__Phosphata"/>
    <property type="match status" value="1"/>
</dbReference>
<dbReference type="SFLD" id="SFLDS00003">
    <property type="entry name" value="Haloacid_Dehalogenase"/>
    <property type="match status" value="1"/>
</dbReference>
<dbReference type="GO" id="GO:0008252">
    <property type="term" value="F:nucleotidase activity"/>
    <property type="evidence" value="ECO:0007669"/>
    <property type="project" value="TreeGrafter"/>
</dbReference>
<dbReference type="InterPro" id="IPR010237">
    <property type="entry name" value="Pyr-5-nucltdase"/>
</dbReference>
<dbReference type="GO" id="GO:0006206">
    <property type="term" value="P:pyrimidine nucleobase metabolic process"/>
    <property type="evidence" value="ECO:0007669"/>
    <property type="project" value="TreeGrafter"/>
</dbReference>
<organism evidence="1">
    <name type="scientific">Phaffia rhodozyma</name>
    <name type="common">Yeast</name>
    <name type="synonym">Xanthophyllomyces dendrorhous</name>
    <dbReference type="NCBI Taxonomy" id="264483"/>
    <lineage>
        <taxon>Eukaryota</taxon>
        <taxon>Fungi</taxon>
        <taxon>Dikarya</taxon>
        <taxon>Basidiomycota</taxon>
        <taxon>Agaricomycotina</taxon>
        <taxon>Tremellomycetes</taxon>
        <taxon>Cystofilobasidiales</taxon>
        <taxon>Mrakiaceae</taxon>
        <taxon>Phaffia</taxon>
    </lineage>
</organism>
<dbReference type="Gene3D" id="3.40.50.1000">
    <property type="entry name" value="HAD superfamily/HAD-like"/>
    <property type="match status" value="1"/>
</dbReference>
<name>A0A0F7SUF8_PHARH</name>
<dbReference type="PANTHER" id="PTHR47438">
    <property type="entry name" value="PHOSPHATE METABOLISM PROTEIN 8-RELATED"/>
    <property type="match status" value="1"/>
</dbReference>
<reference evidence="1" key="1">
    <citation type="submission" date="2014-08" db="EMBL/GenBank/DDBJ databases">
        <authorList>
            <person name="Sharma Rahul"/>
            <person name="Thines Marco"/>
        </authorList>
    </citation>
    <scope>NUCLEOTIDE SEQUENCE</scope>
</reference>
<dbReference type="SUPFAM" id="SSF56784">
    <property type="entry name" value="HAD-like"/>
    <property type="match status" value="1"/>
</dbReference>
<dbReference type="EMBL" id="LN483157">
    <property type="protein sequence ID" value="CED84314.1"/>
    <property type="molecule type" value="Genomic_DNA"/>
</dbReference>
<sequence length="266" mass="30518">MAGFIDLSSTFSRSRPTFDQPSNDNRAIIWLDIDNTLYAKSTQIHILMQERIRAYFQTLGLDPKEAEKLHKTYYSQYGLAIRGLVKHHDINALDYDRVCDASLPLETILSRDDRLRQLLSDIDPSKARILALTNAYKTHASRVLEILGVIDLIEGLVFCDYGRPDQDFGCKPEPSFFQEAIEYALPNHSSPEAIKHYFVDDSLLNVKAAVQLGWQAVHFKEPNEWDTDHDRISQTDIKLQDGHVETVSVVENLKDLRVVWKELFKA</sequence>
<dbReference type="AlphaFoldDB" id="A0A0F7SUF8"/>